<dbReference type="InterPro" id="IPR045851">
    <property type="entry name" value="AMP-bd_C_sf"/>
</dbReference>
<dbReference type="CDD" id="cd19531">
    <property type="entry name" value="LCL_NRPS-like"/>
    <property type="match status" value="1"/>
</dbReference>
<dbReference type="PROSITE" id="PS00012">
    <property type="entry name" value="PHOSPHOPANTETHEINE"/>
    <property type="match status" value="1"/>
</dbReference>
<dbReference type="InterPro" id="IPR023213">
    <property type="entry name" value="CAT-like_dom_sf"/>
</dbReference>
<dbReference type="InterPro" id="IPR006162">
    <property type="entry name" value="Ppantetheine_attach_site"/>
</dbReference>
<dbReference type="GO" id="GO:0017000">
    <property type="term" value="P:antibiotic biosynthetic process"/>
    <property type="evidence" value="ECO:0007669"/>
    <property type="project" value="UniProtKB-KW"/>
</dbReference>
<dbReference type="InterPro" id="IPR009081">
    <property type="entry name" value="PP-bd_ACP"/>
</dbReference>
<protein>
    <recommendedName>
        <fullName evidence="5">Carrier domain-containing protein</fullName>
    </recommendedName>
</protein>
<evidence type="ECO:0000256" key="4">
    <source>
        <dbReference type="ARBA" id="ARBA00023194"/>
    </source>
</evidence>
<evidence type="ECO:0000259" key="5">
    <source>
        <dbReference type="PROSITE" id="PS50075"/>
    </source>
</evidence>
<feature type="domain" description="Carrier" evidence="5">
    <location>
        <begin position="4"/>
        <end position="82"/>
    </location>
</feature>
<proteinExistence type="predicted"/>
<dbReference type="PROSITE" id="PS50075">
    <property type="entry name" value="CARRIER"/>
    <property type="match status" value="2"/>
</dbReference>
<sequence>MNIKNLNETLDKLLDIVSEMTKMNKSEIDINENLVEMGMDSIVFTRINHAIIQHFEVEIPFSKVYEELSDLYRIAEYLVETTKYKSPLDKVNGPLIRREIEEASLESAAALEVDKDITMEGTSSRYKDIHKLITKVKAQTKLDDVKRKANGKFLYEIPLTKEQESILVQNDLSETAFNETIALRITGKINGSILEKSINKVVARHESLRTIINKETKVQKIVKEQFIPLKVIKDSELETNKIVRDFVEQPFKLSESLLRALLVEETENHSAFVLVIHHIIADGWSIGILLSEITEIYNNISNGTTPEMEDPLQFREFIQVRDEWLRSNEEKGNAFREKYYSENGNFMDLNFNYQPKRKGYKGARLDLIESKEMVKQLRKISAKNNTSFFHTMFSSFIAFISKVSQSQHITVGVPFAGQNIINVEKLIGNCVEMIGVHLEVEETDDLNRLSQKVSEFFRELDGTNYLHKNNAEQSYNIVFNMIKNLNNSFNETECEFLPITISESKYDLFLTIIEFNSQVIIRFDYNQEILSEETITRWAGYFKRMLRARIDEDATAISEMNVASDEEELNIVNHFSSFPYDYINSWVGADLSQYGLSEGEEARVFILDNNMQLLPMGMIGEVYIGPNNIEIYNTNQLGKLNDDGQLIVLGEEEKQFVIKGRKVSLYTIEEHVRRISKVNDVLCEYDRKNSDIIAYVTFNGTIKGANELVTELRKSLSAFMIPTTFIKVSNLENRADGEILYYCQHLTDTETKLISIWKDILDVKNVTVEDQFFQLGGNSLKAMKVIASIQREFNKSIQIKELFTEPTIKNLAAIIDSAVVNGSEQVELTNIGSKEYYPLSSVQKRMYTLHKLDPGSLNYNISTAIRLEGKVNVKKLEDSINSVIKRHETLRTYFEEVNGTVVQKIEESFELNVQYSQKEHLMNEKEFLDREISNFLKSFDLNKLPLIRVKIVRLERDIHVVLLDTHHIIFDGASSGVFLQELLAEYNGLELPELKVQYKDYVHWKNQSTAKEERVKLGKYWKGLYQDEVPVLSIQTDFPRPANQTFNGNNISFVLDRNVSDQIEEFCSINQVTPYMFFLASINVLLAKYSGQEDIVIGTAIEGRNHQDLNNLIGMFVNTIPLRNQPESHRTFMEFLSHVKENTLISFEHSDYSFEELLDLLDLERDTSRNPLFDVLFTYQNNLVKELKSKYLDVKSSEIKKAGSKVDLFFEISQDTQFQCNIEYNSDLFTKNTIERIGLHFQSLLFQLLNRMNDKLEDINILTDDERIELLYTFNDTSAAYSKDKTIHQLVEEQAARVPDHIAVIFAD</sequence>
<comment type="caution">
    <text evidence="6">The sequence shown here is derived from an EMBL/GenBank/DDBJ whole genome shotgun (WGS) entry which is preliminary data.</text>
</comment>
<dbReference type="Gene3D" id="3.30.300.30">
    <property type="match status" value="1"/>
</dbReference>
<dbReference type="Pfam" id="PF00550">
    <property type="entry name" value="PP-binding"/>
    <property type="match status" value="2"/>
</dbReference>
<evidence type="ECO:0000313" key="6">
    <source>
        <dbReference type="EMBL" id="TNB91462.1"/>
    </source>
</evidence>
<dbReference type="Gene3D" id="3.30.559.10">
    <property type="entry name" value="Chloramphenicol acetyltransferase-like domain"/>
    <property type="match status" value="2"/>
</dbReference>
<evidence type="ECO:0000313" key="7">
    <source>
        <dbReference type="Proteomes" id="UP000309400"/>
    </source>
</evidence>
<dbReference type="GO" id="GO:0008610">
    <property type="term" value="P:lipid biosynthetic process"/>
    <property type="evidence" value="ECO:0007669"/>
    <property type="project" value="UniProtKB-ARBA"/>
</dbReference>
<feature type="non-terminal residue" evidence="6">
    <location>
        <position position="1308"/>
    </location>
</feature>
<dbReference type="FunFam" id="1.10.1200.10:FF:000005">
    <property type="entry name" value="Nonribosomal peptide synthetase 1"/>
    <property type="match status" value="1"/>
</dbReference>
<dbReference type="Proteomes" id="UP000309400">
    <property type="component" value="Unassembled WGS sequence"/>
</dbReference>
<name>A0ABD7R7X3_BACCE</name>
<dbReference type="EMBL" id="VDDR01000028">
    <property type="protein sequence ID" value="TNB91462.1"/>
    <property type="molecule type" value="Genomic_DNA"/>
</dbReference>
<dbReference type="SUPFAM" id="SSF56801">
    <property type="entry name" value="Acetyl-CoA synthetase-like"/>
    <property type="match status" value="2"/>
</dbReference>
<dbReference type="Gene3D" id="1.10.1200.10">
    <property type="entry name" value="ACP-like"/>
    <property type="match status" value="2"/>
</dbReference>
<evidence type="ECO:0000256" key="1">
    <source>
        <dbReference type="ARBA" id="ARBA00001957"/>
    </source>
</evidence>
<dbReference type="RefSeq" id="WP_240795618.1">
    <property type="nucleotide sequence ID" value="NZ_VDDR01000028.1"/>
</dbReference>
<dbReference type="SUPFAM" id="SSF52777">
    <property type="entry name" value="CoA-dependent acyltransferases"/>
    <property type="match status" value="4"/>
</dbReference>
<dbReference type="Pfam" id="PF00668">
    <property type="entry name" value="Condensation"/>
    <property type="match status" value="2"/>
</dbReference>
<dbReference type="PANTHER" id="PTHR45527:SF1">
    <property type="entry name" value="FATTY ACID SYNTHASE"/>
    <property type="match status" value="1"/>
</dbReference>
<dbReference type="PANTHER" id="PTHR45527">
    <property type="entry name" value="NONRIBOSOMAL PEPTIDE SYNTHETASE"/>
    <property type="match status" value="1"/>
</dbReference>
<gene>
    <name evidence="6" type="ORF">FHG65_28700</name>
</gene>
<dbReference type="InterPro" id="IPR001242">
    <property type="entry name" value="Condensation_dom"/>
</dbReference>
<organism evidence="6 7">
    <name type="scientific">Bacillus cereus</name>
    <dbReference type="NCBI Taxonomy" id="1396"/>
    <lineage>
        <taxon>Bacteria</taxon>
        <taxon>Bacillati</taxon>
        <taxon>Bacillota</taxon>
        <taxon>Bacilli</taxon>
        <taxon>Bacillales</taxon>
        <taxon>Bacillaceae</taxon>
        <taxon>Bacillus</taxon>
        <taxon>Bacillus cereus group</taxon>
    </lineage>
</organism>
<keyword evidence="3" id="KW-0597">Phosphoprotein</keyword>
<comment type="cofactor">
    <cofactor evidence="1">
        <name>pantetheine 4'-phosphate</name>
        <dbReference type="ChEBI" id="CHEBI:47942"/>
    </cofactor>
</comment>
<evidence type="ECO:0000256" key="3">
    <source>
        <dbReference type="ARBA" id="ARBA00022553"/>
    </source>
</evidence>
<feature type="domain" description="Carrier" evidence="5">
    <location>
        <begin position="744"/>
        <end position="819"/>
    </location>
</feature>
<dbReference type="InterPro" id="IPR036736">
    <property type="entry name" value="ACP-like_sf"/>
</dbReference>
<keyword evidence="2" id="KW-0596">Phosphopantetheine</keyword>
<dbReference type="Gene3D" id="3.30.559.30">
    <property type="entry name" value="Nonribosomal peptide synthetase, condensation domain"/>
    <property type="match status" value="2"/>
</dbReference>
<dbReference type="SUPFAM" id="SSF47336">
    <property type="entry name" value="ACP-like"/>
    <property type="match status" value="2"/>
</dbReference>
<accession>A0ABD7R7X3</accession>
<evidence type="ECO:0000256" key="2">
    <source>
        <dbReference type="ARBA" id="ARBA00022450"/>
    </source>
</evidence>
<reference evidence="6 7" key="1">
    <citation type="submission" date="2019-06" db="EMBL/GenBank/DDBJ databases">
        <title>Biocontrol Bacillus strains from Vietnam.</title>
        <authorList>
            <person name="Borriss R."/>
            <person name="Lasch P."/>
            <person name="Thanh Tam L.T."/>
        </authorList>
    </citation>
    <scope>NUCLEOTIDE SEQUENCE [LARGE SCALE GENOMIC DNA]</scope>
    <source>
        <strain evidence="6 7">A8</strain>
    </source>
</reference>
<keyword evidence="4" id="KW-0045">Antibiotic biosynthesis</keyword>